<dbReference type="VEuPathDB" id="VectorBase:ISCI006932"/>
<protein>
    <submittedName>
        <fullName evidence="2 3">Uncharacterized protein</fullName>
    </submittedName>
</protein>
<dbReference type="AlphaFoldDB" id="B7PUB1"/>
<feature type="region of interest" description="Disordered" evidence="1">
    <location>
        <begin position="184"/>
        <end position="224"/>
    </location>
</feature>
<sequence length="224" mass="24927">MKDFPQLAKVQNQPPQPHPSTSTYPGPTQTSSGYTFQAALGGYEANPAAQAAAFGQPTAQPAFQAPFNPPYPFPPPTPVDLPIYGQQAPRQRVFTVHDLPTRRGLGEAFIHVQNANRSTQLLSKRDIIELQLLEAFLEVWDSYPPPPRPPEPPPCLRQSASPIPCCYKWMERRLTDRVRLMKKTATQTRARVTSSDHCQAHRPAATYNQPNPTSQESRPPEPKG</sequence>
<accession>B7PUB1</accession>
<feature type="compositionally biased region" description="Polar residues" evidence="1">
    <location>
        <begin position="206"/>
        <end position="217"/>
    </location>
</feature>
<reference evidence="3" key="2">
    <citation type="submission" date="2020-05" db="UniProtKB">
        <authorList>
            <consortium name="EnsemblMetazoa"/>
        </authorList>
    </citation>
    <scope>IDENTIFICATION</scope>
    <source>
        <strain evidence="3">wikel</strain>
    </source>
</reference>
<gene>
    <name evidence="2" type="ORF">IscW_ISCW006932</name>
</gene>
<organism>
    <name type="scientific">Ixodes scapularis</name>
    <name type="common">Black-legged tick</name>
    <name type="synonym">Deer tick</name>
    <dbReference type="NCBI Taxonomy" id="6945"/>
    <lineage>
        <taxon>Eukaryota</taxon>
        <taxon>Metazoa</taxon>
        <taxon>Ecdysozoa</taxon>
        <taxon>Arthropoda</taxon>
        <taxon>Chelicerata</taxon>
        <taxon>Arachnida</taxon>
        <taxon>Acari</taxon>
        <taxon>Parasitiformes</taxon>
        <taxon>Ixodida</taxon>
        <taxon>Ixodoidea</taxon>
        <taxon>Ixodidae</taxon>
        <taxon>Ixodinae</taxon>
        <taxon>Ixodes</taxon>
    </lineage>
</organism>
<feature type="region of interest" description="Disordered" evidence="1">
    <location>
        <begin position="1"/>
        <end position="33"/>
    </location>
</feature>
<name>B7PUB1_IXOSC</name>
<dbReference type="PaxDb" id="6945-B7PUB1"/>
<feature type="compositionally biased region" description="Polar residues" evidence="1">
    <location>
        <begin position="184"/>
        <end position="197"/>
    </location>
</feature>
<dbReference type="VEuPathDB" id="VectorBase:ISCW006932"/>
<reference evidence="2 4" key="1">
    <citation type="submission" date="2008-03" db="EMBL/GenBank/DDBJ databases">
        <title>Annotation of Ixodes scapularis.</title>
        <authorList>
            <consortium name="Ixodes scapularis Genome Project Consortium"/>
            <person name="Caler E."/>
            <person name="Hannick L.I."/>
            <person name="Bidwell S."/>
            <person name="Joardar V."/>
            <person name="Thiagarajan M."/>
            <person name="Amedeo P."/>
            <person name="Galinsky K.J."/>
            <person name="Schobel S."/>
            <person name="Inman J."/>
            <person name="Hostetler J."/>
            <person name="Miller J."/>
            <person name="Hammond M."/>
            <person name="Megy K."/>
            <person name="Lawson D."/>
            <person name="Kodira C."/>
            <person name="Sutton G."/>
            <person name="Meyer J."/>
            <person name="Hill C.A."/>
            <person name="Birren B."/>
            <person name="Nene V."/>
            <person name="Collins F."/>
            <person name="Alarcon-Chaidez F."/>
            <person name="Wikel S."/>
            <person name="Strausberg R."/>
        </authorList>
    </citation>
    <scope>NUCLEOTIDE SEQUENCE [LARGE SCALE GENOMIC DNA]</scope>
    <source>
        <strain evidence="4">Wikel</strain>
        <strain evidence="2">Wikel colony</strain>
    </source>
</reference>
<dbReference type="HOGENOM" id="CLU_1236259_0_0_1"/>
<proteinExistence type="predicted"/>
<dbReference type="EnsemblMetazoa" id="ISCW006932-RA">
    <property type="protein sequence ID" value="ISCW006932-PA"/>
    <property type="gene ID" value="ISCW006932"/>
</dbReference>
<feature type="compositionally biased region" description="Polar residues" evidence="1">
    <location>
        <begin position="9"/>
        <end position="33"/>
    </location>
</feature>
<evidence type="ECO:0000313" key="4">
    <source>
        <dbReference type="Proteomes" id="UP000001555"/>
    </source>
</evidence>
<dbReference type="EMBL" id="ABJB010437499">
    <property type="status" value="NOT_ANNOTATED_CDS"/>
    <property type="molecule type" value="Genomic_DNA"/>
</dbReference>
<keyword evidence="4" id="KW-1185">Reference proteome</keyword>
<evidence type="ECO:0000313" key="2">
    <source>
        <dbReference type="EMBL" id="EEC10183.1"/>
    </source>
</evidence>
<dbReference type="EMBL" id="DS791636">
    <property type="protein sequence ID" value="EEC10183.1"/>
    <property type="molecule type" value="Genomic_DNA"/>
</dbReference>
<dbReference type="Proteomes" id="UP000001555">
    <property type="component" value="Unassembled WGS sequence"/>
</dbReference>
<evidence type="ECO:0000256" key="1">
    <source>
        <dbReference type="SAM" id="MobiDB-lite"/>
    </source>
</evidence>
<evidence type="ECO:0000313" key="3">
    <source>
        <dbReference type="EnsemblMetazoa" id="ISCW006932-PA"/>
    </source>
</evidence>
<dbReference type="InParanoid" id="B7PUB1"/>